<sequence>MKTIITLCIILGFSLTISSQEKFDHTSWDTALLLNVYEDGSVNYAGFMQDSSYLYKYFKELSQNRPDASWSRNEQMAYWINAYNAYTIKLVIDSYPIESIKDLKKPWDKKFIKIDGEWLSLNDIEHNILRKFGDARIHFAINCASISCPVISNRAYTAENLYELLDIQAERFINDPTRNTITASHISLSKIFSWYRKDFKENGEDLVGFVNRYSRIPITNQDDLGPKDYNWSLNEVEQSVKGFAYD</sequence>
<keyword evidence="3" id="KW-1185">Reference proteome</keyword>
<comment type="caution">
    <text evidence="2">The sequence shown here is derived from an EMBL/GenBank/DDBJ whole genome shotgun (WGS) entry which is preliminary data.</text>
</comment>
<proteinExistence type="predicted"/>
<feature type="domain" description="DUF547" evidence="1">
    <location>
        <begin position="69"/>
        <end position="173"/>
    </location>
</feature>
<organism evidence="2 3">
    <name type="scientific">Aquimarina addita</name>
    <dbReference type="NCBI Taxonomy" id="870485"/>
    <lineage>
        <taxon>Bacteria</taxon>
        <taxon>Pseudomonadati</taxon>
        <taxon>Bacteroidota</taxon>
        <taxon>Flavobacteriia</taxon>
        <taxon>Flavobacteriales</taxon>
        <taxon>Flavobacteriaceae</taxon>
        <taxon>Aquimarina</taxon>
    </lineage>
</organism>
<evidence type="ECO:0000313" key="3">
    <source>
        <dbReference type="Proteomes" id="UP001500459"/>
    </source>
</evidence>
<dbReference type="Pfam" id="PF04784">
    <property type="entry name" value="DUF547"/>
    <property type="match status" value="1"/>
</dbReference>
<dbReference type="Proteomes" id="UP001500459">
    <property type="component" value="Unassembled WGS sequence"/>
</dbReference>
<gene>
    <name evidence="2" type="ORF">GCM10022393_19040</name>
</gene>
<name>A0ABP6UHU2_9FLAO</name>
<accession>A0ABP6UHU2</accession>
<dbReference type="PANTHER" id="PTHR46361">
    <property type="entry name" value="ELECTRON CARRIER/ PROTEIN DISULFIDE OXIDOREDUCTASE"/>
    <property type="match status" value="1"/>
</dbReference>
<reference evidence="3" key="1">
    <citation type="journal article" date="2019" name="Int. J. Syst. Evol. Microbiol.">
        <title>The Global Catalogue of Microorganisms (GCM) 10K type strain sequencing project: providing services to taxonomists for standard genome sequencing and annotation.</title>
        <authorList>
            <consortium name="The Broad Institute Genomics Platform"/>
            <consortium name="The Broad Institute Genome Sequencing Center for Infectious Disease"/>
            <person name="Wu L."/>
            <person name="Ma J."/>
        </authorList>
    </citation>
    <scope>NUCLEOTIDE SEQUENCE [LARGE SCALE GENOMIC DNA]</scope>
    <source>
        <strain evidence="3">JCM 17106</strain>
    </source>
</reference>
<dbReference type="InterPro" id="IPR006869">
    <property type="entry name" value="DUF547"/>
</dbReference>
<dbReference type="RefSeq" id="WP_344926816.1">
    <property type="nucleotide sequence ID" value="NZ_BAABCW010000006.1"/>
</dbReference>
<dbReference type="EMBL" id="BAABCW010000006">
    <property type="protein sequence ID" value="GAA3508299.1"/>
    <property type="molecule type" value="Genomic_DNA"/>
</dbReference>
<evidence type="ECO:0000313" key="2">
    <source>
        <dbReference type="EMBL" id="GAA3508299.1"/>
    </source>
</evidence>
<evidence type="ECO:0000259" key="1">
    <source>
        <dbReference type="Pfam" id="PF04784"/>
    </source>
</evidence>
<dbReference type="PANTHER" id="PTHR46361:SF3">
    <property type="entry name" value="ELECTRON CARRIER_ PROTEIN DISULFIDE OXIDOREDUCTASE"/>
    <property type="match status" value="1"/>
</dbReference>
<protein>
    <submittedName>
        <fullName evidence="2">DUF547 domain-containing protein</fullName>
    </submittedName>
</protein>